<dbReference type="STRING" id="1071381.G8BNE4"/>
<dbReference type="RefSeq" id="XP_003683856.1">
    <property type="nucleotide sequence ID" value="XM_003683808.1"/>
</dbReference>
<dbReference type="GO" id="GO:0070131">
    <property type="term" value="P:positive regulation of mitochondrial translation"/>
    <property type="evidence" value="ECO:0007669"/>
    <property type="project" value="EnsemblFungi"/>
</dbReference>
<organism evidence="1 2">
    <name type="scientific">Tetrapisispora phaffii (strain ATCC 24235 / CBS 4417 / NBRC 1672 / NRRL Y-8282 / UCD 70-5)</name>
    <name type="common">Yeast</name>
    <name type="synonym">Fabospora phaffii</name>
    <dbReference type="NCBI Taxonomy" id="1071381"/>
    <lineage>
        <taxon>Eukaryota</taxon>
        <taxon>Fungi</taxon>
        <taxon>Dikarya</taxon>
        <taxon>Ascomycota</taxon>
        <taxon>Saccharomycotina</taxon>
        <taxon>Saccharomycetes</taxon>
        <taxon>Saccharomycetales</taxon>
        <taxon>Saccharomycetaceae</taxon>
        <taxon>Tetrapisispora</taxon>
    </lineage>
</organism>
<dbReference type="InterPro" id="IPR037653">
    <property type="entry name" value="Cbp6"/>
</dbReference>
<dbReference type="AlphaFoldDB" id="G8BNE4"/>
<dbReference type="GO" id="GO:0034551">
    <property type="term" value="P:mitochondrial respiratory chain complex III assembly"/>
    <property type="evidence" value="ECO:0007669"/>
    <property type="project" value="EnsemblFungi"/>
</dbReference>
<dbReference type="Proteomes" id="UP000005666">
    <property type="component" value="Chromosome 1"/>
</dbReference>
<dbReference type="OrthoDB" id="2107880at2759"/>
<dbReference type="GeneID" id="11532722"/>
<dbReference type="HOGENOM" id="CLU_149479_0_0_1"/>
<name>G8BNE4_TETPH</name>
<reference evidence="1 2" key="1">
    <citation type="journal article" date="2011" name="Proc. Natl. Acad. Sci. U.S.A.">
        <title>Evolutionary erosion of yeast sex chromosomes by mating-type switching accidents.</title>
        <authorList>
            <person name="Gordon J.L."/>
            <person name="Armisen D."/>
            <person name="Proux-Wera E."/>
            <person name="Oheigeartaigh S.S."/>
            <person name="Byrne K.P."/>
            <person name="Wolfe K.H."/>
        </authorList>
    </citation>
    <scope>NUCLEOTIDE SEQUENCE [LARGE SCALE GENOMIC DNA]</scope>
    <source>
        <strain evidence="2">ATCC 24235 / CBS 4417 / NBRC 1672 / NRRL Y-8282 / UCD 70-5</strain>
    </source>
</reference>
<dbReference type="GO" id="GO:0050821">
    <property type="term" value="P:protein stabilization"/>
    <property type="evidence" value="ECO:0007669"/>
    <property type="project" value="EnsemblFungi"/>
</dbReference>
<dbReference type="PANTHER" id="PTHR28250">
    <property type="entry name" value="CYTOCHROME B PRE-MRNA-PROCESSING PROTEIN 6"/>
    <property type="match status" value="1"/>
</dbReference>
<keyword evidence="2" id="KW-1185">Reference proteome</keyword>
<protein>
    <submittedName>
        <fullName evidence="1">Uncharacterized protein</fullName>
    </submittedName>
</protein>
<dbReference type="GO" id="GO:0061671">
    <property type="term" value="C:Cbp3p-Cbp6 complex"/>
    <property type="evidence" value="ECO:0007669"/>
    <property type="project" value="EnsemblFungi"/>
</dbReference>
<dbReference type="OMA" id="PRYYDRI"/>
<proteinExistence type="predicted"/>
<sequence>MSKQAVKDAAKSMVKVLEKFPEERIKHVISFKDVQIERFQKISGAKMSTGAEAQKPSISDIKDIINRTSKPLGLSSKLLKEMQSSSPQEEFTEVSINEQIKALNNLMANKLKNYYDAGDKIYKPAGNPYYYQRLLDELEGKRKENIFTAFRTVVFGK</sequence>
<dbReference type="GO" id="GO:0005761">
    <property type="term" value="C:mitochondrial ribosome"/>
    <property type="evidence" value="ECO:0007669"/>
    <property type="project" value="EnsemblFungi"/>
</dbReference>
<gene>
    <name evidence="1" type="primary">TPHA0A03460</name>
    <name evidence="1" type="ordered locus">TPHA_0A03460</name>
</gene>
<evidence type="ECO:0000313" key="2">
    <source>
        <dbReference type="Proteomes" id="UP000005666"/>
    </source>
</evidence>
<dbReference type="EMBL" id="HE612856">
    <property type="protein sequence ID" value="CCE61422.1"/>
    <property type="molecule type" value="Genomic_DNA"/>
</dbReference>
<dbReference type="GO" id="GO:0043022">
    <property type="term" value="F:ribosome binding"/>
    <property type="evidence" value="ECO:0007669"/>
    <property type="project" value="EnsemblFungi"/>
</dbReference>
<dbReference type="KEGG" id="tpf:TPHA_0A03460"/>
<dbReference type="Pfam" id="PF20180">
    <property type="entry name" value="UQCC2_CBP6"/>
    <property type="match status" value="1"/>
</dbReference>
<evidence type="ECO:0000313" key="1">
    <source>
        <dbReference type="EMBL" id="CCE61422.1"/>
    </source>
</evidence>
<dbReference type="eggNOG" id="ENOG502SAQZ">
    <property type="taxonomic scope" value="Eukaryota"/>
</dbReference>
<accession>G8BNE4</accession>
<dbReference type="PANTHER" id="PTHR28250:SF1">
    <property type="entry name" value="CYTOCHROME B PRE-MRNA-PROCESSING PROTEIN 6"/>
    <property type="match status" value="1"/>
</dbReference>